<dbReference type="Gene3D" id="3.20.20.370">
    <property type="entry name" value="Glycoside hydrolase/deacetylase"/>
    <property type="match status" value="1"/>
</dbReference>
<organism evidence="8 9">
    <name type="scientific">Devosia aurantiaca</name>
    <dbReference type="NCBI Taxonomy" id="2714858"/>
    <lineage>
        <taxon>Bacteria</taxon>
        <taxon>Pseudomonadati</taxon>
        <taxon>Pseudomonadota</taxon>
        <taxon>Alphaproteobacteria</taxon>
        <taxon>Hyphomicrobiales</taxon>
        <taxon>Devosiaceae</taxon>
        <taxon>Devosia</taxon>
    </lineage>
</organism>
<evidence type="ECO:0000259" key="7">
    <source>
        <dbReference type="PROSITE" id="PS51677"/>
    </source>
</evidence>
<dbReference type="CDD" id="cd10917">
    <property type="entry name" value="CE4_NodB_like_6s_7s"/>
    <property type="match status" value="1"/>
</dbReference>
<dbReference type="GO" id="GO:0005975">
    <property type="term" value="P:carbohydrate metabolic process"/>
    <property type="evidence" value="ECO:0007669"/>
    <property type="project" value="InterPro"/>
</dbReference>
<dbReference type="Proteomes" id="UP000474802">
    <property type="component" value="Unassembled WGS sequence"/>
</dbReference>
<evidence type="ECO:0000313" key="9">
    <source>
        <dbReference type="Proteomes" id="UP000474802"/>
    </source>
</evidence>
<dbReference type="GO" id="GO:0016020">
    <property type="term" value="C:membrane"/>
    <property type="evidence" value="ECO:0007669"/>
    <property type="project" value="TreeGrafter"/>
</dbReference>
<protein>
    <recommendedName>
        <fullName evidence="3">Chitooligosaccharide deacetylase</fullName>
    </recommendedName>
    <alternativeName>
        <fullName evidence="6">Nodulation protein B</fullName>
    </alternativeName>
</protein>
<feature type="domain" description="NodB homology" evidence="7">
    <location>
        <begin position="32"/>
        <end position="228"/>
    </location>
</feature>
<evidence type="ECO:0000256" key="2">
    <source>
        <dbReference type="ARBA" id="ARBA00010973"/>
    </source>
</evidence>
<reference evidence="8 9" key="1">
    <citation type="submission" date="2020-02" db="EMBL/GenBank/DDBJ databases">
        <authorList>
            <person name="Khan S.A."/>
            <person name="Jeon C.O."/>
            <person name="Chun B.H."/>
        </authorList>
    </citation>
    <scope>NUCLEOTIDE SEQUENCE [LARGE SCALE GENOMIC DNA]</scope>
    <source>
        <strain evidence="8 9">H239</strain>
    </source>
</reference>
<dbReference type="PROSITE" id="PS51677">
    <property type="entry name" value="NODB"/>
    <property type="match status" value="1"/>
</dbReference>
<dbReference type="PANTHER" id="PTHR10587:SF133">
    <property type="entry name" value="CHITIN DEACETYLASE 1-RELATED"/>
    <property type="match status" value="1"/>
</dbReference>
<comment type="caution">
    <text evidence="8">The sequence shown here is derived from an EMBL/GenBank/DDBJ whole genome shotgun (WGS) entry which is preliminary data.</text>
</comment>
<proteinExistence type="inferred from homology"/>
<dbReference type="EMBL" id="JAALFG010000002">
    <property type="protein sequence ID" value="NGP17810.1"/>
    <property type="molecule type" value="Genomic_DNA"/>
</dbReference>
<dbReference type="SUPFAM" id="SSF88713">
    <property type="entry name" value="Glycoside hydrolase/deacetylase"/>
    <property type="match status" value="1"/>
</dbReference>
<evidence type="ECO:0000256" key="3">
    <source>
        <dbReference type="ARBA" id="ARBA00020071"/>
    </source>
</evidence>
<dbReference type="InterPro" id="IPR011330">
    <property type="entry name" value="Glyco_hydro/deAcase_b/a-brl"/>
</dbReference>
<dbReference type="Pfam" id="PF01522">
    <property type="entry name" value="Polysacc_deac_1"/>
    <property type="match status" value="1"/>
</dbReference>
<accession>A0A6M1SKZ8</accession>
<gene>
    <name evidence="8" type="ORF">G5575_09160</name>
</gene>
<dbReference type="AlphaFoldDB" id="A0A6M1SKZ8"/>
<sequence length="228" mass="24579">MSAMPRHIPSTGASAGRTLAVASTSEIILRPREVILTFDDGPRAGKTPAILDTLEEYGVKATFLMLGSAAKANPKLAREVAERGHTVGSHTYDHIDLNTVSRQEALNEIARGEQAVADALGGAGQALSPFFRFPYLSQTGFCAPTFSPAISWSSMSISTARTITKTAPRPWRRERWIGSMPVAAASSSSTTFISARSTCCRAFWPSLRRVAIRSSGSRPRTWVYSTAT</sequence>
<reference evidence="8 9" key="2">
    <citation type="submission" date="2020-03" db="EMBL/GenBank/DDBJ databases">
        <title>Devosia chinhatensis sp. nov., isolated from a hexachlorocyclohexane (HCH) dump site in India.</title>
        <authorList>
            <person name="Kumar M."/>
            <person name="Lal R."/>
        </authorList>
    </citation>
    <scope>NUCLEOTIDE SEQUENCE [LARGE SCALE GENOMIC DNA]</scope>
    <source>
        <strain evidence="8 9">H239</strain>
    </source>
</reference>
<dbReference type="InterPro" id="IPR050248">
    <property type="entry name" value="Polysacc_deacetylase_ArnD"/>
</dbReference>
<evidence type="ECO:0000313" key="8">
    <source>
        <dbReference type="EMBL" id="NGP17810.1"/>
    </source>
</evidence>
<keyword evidence="5" id="KW-0378">Hydrolase</keyword>
<keyword evidence="4" id="KW-0479">Metal-binding</keyword>
<keyword evidence="9" id="KW-1185">Reference proteome</keyword>
<evidence type="ECO:0000256" key="1">
    <source>
        <dbReference type="ARBA" id="ARBA00003236"/>
    </source>
</evidence>
<dbReference type="GO" id="GO:0016810">
    <property type="term" value="F:hydrolase activity, acting on carbon-nitrogen (but not peptide) bonds"/>
    <property type="evidence" value="ECO:0007669"/>
    <property type="project" value="InterPro"/>
</dbReference>
<dbReference type="InterPro" id="IPR002509">
    <property type="entry name" value="NODB_dom"/>
</dbReference>
<dbReference type="PANTHER" id="PTHR10587">
    <property type="entry name" value="GLYCOSYL TRANSFERASE-RELATED"/>
    <property type="match status" value="1"/>
</dbReference>
<dbReference type="GO" id="GO:0046872">
    <property type="term" value="F:metal ion binding"/>
    <property type="evidence" value="ECO:0007669"/>
    <property type="project" value="UniProtKB-KW"/>
</dbReference>
<evidence type="ECO:0000256" key="5">
    <source>
        <dbReference type="ARBA" id="ARBA00022801"/>
    </source>
</evidence>
<comment type="similarity">
    <text evidence="2">Belongs to the polysaccharide deacetylase family.</text>
</comment>
<evidence type="ECO:0000256" key="6">
    <source>
        <dbReference type="ARBA" id="ARBA00032976"/>
    </source>
</evidence>
<comment type="function">
    <text evidence="1">Is involved in generating a small heat-stable compound (Nod), an acylated oligomer of N-acetylglucosamine, that stimulates mitosis in various plant protoplasts.</text>
</comment>
<name>A0A6M1SKZ8_9HYPH</name>
<evidence type="ECO:0000256" key="4">
    <source>
        <dbReference type="ARBA" id="ARBA00022723"/>
    </source>
</evidence>